<dbReference type="AlphaFoldDB" id="A0A0K1PFI2"/>
<dbReference type="RefSeq" id="WP_050726478.1">
    <property type="nucleotide sequence ID" value="NZ_CP012332.1"/>
</dbReference>
<dbReference type="InterPro" id="IPR032808">
    <property type="entry name" value="DoxX"/>
</dbReference>
<organism evidence="8 9">
    <name type="scientific">Vulgatibacter incomptus</name>
    <dbReference type="NCBI Taxonomy" id="1391653"/>
    <lineage>
        <taxon>Bacteria</taxon>
        <taxon>Pseudomonadati</taxon>
        <taxon>Myxococcota</taxon>
        <taxon>Myxococcia</taxon>
        <taxon>Myxococcales</taxon>
        <taxon>Cystobacterineae</taxon>
        <taxon>Vulgatibacteraceae</taxon>
        <taxon>Vulgatibacter</taxon>
    </lineage>
</organism>
<evidence type="ECO:0000256" key="1">
    <source>
        <dbReference type="ARBA" id="ARBA00004651"/>
    </source>
</evidence>
<evidence type="ECO:0000256" key="4">
    <source>
        <dbReference type="ARBA" id="ARBA00022692"/>
    </source>
</evidence>
<comment type="subcellular location">
    <subcellularLocation>
        <location evidence="1">Cell membrane</location>
        <topology evidence="1">Multi-pass membrane protein</topology>
    </subcellularLocation>
</comment>
<evidence type="ECO:0000256" key="3">
    <source>
        <dbReference type="ARBA" id="ARBA00022475"/>
    </source>
</evidence>
<keyword evidence="4 7" id="KW-0812">Transmembrane</keyword>
<gene>
    <name evidence="8" type="ORF">AKJ08_2675</name>
</gene>
<dbReference type="GO" id="GO:0005886">
    <property type="term" value="C:plasma membrane"/>
    <property type="evidence" value="ECO:0007669"/>
    <property type="project" value="UniProtKB-SubCell"/>
</dbReference>
<dbReference type="STRING" id="1391653.AKJ08_2675"/>
<evidence type="ECO:0000256" key="6">
    <source>
        <dbReference type="ARBA" id="ARBA00023136"/>
    </source>
</evidence>
<dbReference type="Proteomes" id="UP000055590">
    <property type="component" value="Chromosome"/>
</dbReference>
<feature type="transmembrane region" description="Helical" evidence="7">
    <location>
        <begin position="46"/>
        <end position="68"/>
    </location>
</feature>
<keyword evidence="9" id="KW-1185">Reference proteome</keyword>
<dbReference type="EMBL" id="CP012332">
    <property type="protein sequence ID" value="AKU92288.1"/>
    <property type="molecule type" value="Genomic_DNA"/>
</dbReference>
<evidence type="ECO:0000313" key="9">
    <source>
        <dbReference type="Proteomes" id="UP000055590"/>
    </source>
</evidence>
<comment type="similarity">
    <text evidence="2">Belongs to the DoxX family.</text>
</comment>
<dbReference type="OrthoDB" id="5515215at2"/>
<evidence type="ECO:0000256" key="2">
    <source>
        <dbReference type="ARBA" id="ARBA00006679"/>
    </source>
</evidence>
<sequence>MSATTISPRSIGWAVLRIAVGAMFVTHGYAKIFGVTPDGTPQMGQFLLQVSALGLPFPEALAWIAALSELVGGSLVVIGLFTRPAALFALGTMVGALHHHRADAFPQMEKALLFLVVFLVLLIGGSGPFSFDAAKRAKKEKLSLSIFR</sequence>
<dbReference type="InterPro" id="IPR051907">
    <property type="entry name" value="DoxX-like_oxidoreductase"/>
</dbReference>
<keyword evidence="3" id="KW-1003">Cell membrane</keyword>
<evidence type="ECO:0000256" key="5">
    <source>
        <dbReference type="ARBA" id="ARBA00022989"/>
    </source>
</evidence>
<dbReference type="Pfam" id="PF07681">
    <property type="entry name" value="DoxX"/>
    <property type="match status" value="1"/>
</dbReference>
<reference evidence="8 9" key="1">
    <citation type="submission" date="2015-08" db="EMBL/GenBank/DDBJ databases">
        <authorList>
            <person name="Babu N.S."/>
            <person name="Beckwith C.J."/>
            <person name="Beseler K.G."/>
            <person name="Brison A."/>
            <person name="Carone J.V."/>
            <person name="Caskin T.P."/>
            <person name="Diamond M."/>
            <person name="Durham M.E."/>
            <person name="Foxe J.M."/>
            <person name="Go M."/>
            <person name="Henderson B.A."/>
            <person name="Jones I.B."/>
            <person name="McGettigan J.A."/>
            <person name="Micheletti S.J."/>
            <person name="Nasrallah M.E."/>
            <person name="Ortiz D."/>
            <person name="Piller C.R."/>
            <person name="Privatt S.R."/>
            <person name="Schneider S.L."/>
            <person name="Sharp S."/>
            <person name="Smith T.C."/>
            <person name="Stanton J.D."/>
            <person name="Ullery H.E."/>
            <person name="Wilson R.J."/>
            <person name="Serrano M.G."/>
            <person name="Buck G."/>
            <person name="Lee V."/>
            <person name="Wang Y."/>
            <person name="Carvalho R."/>
            <person name="Voegtly L."/>
            <person name="Shi R."/>
            <person name="Duckworth R."/>
            <person name="Johnson A."/>
            <person name="Loviza R."/>
            <person name="Walstead R."/>
            <person name="Shah Z."/>
            <person name="Kiflezghi M."/>
            <person name="Wade K."/>
            <person name="Ball S.L."/>
            <person name="Bradley K.W."/>
            <person name="Asai D.J."/>
            <person name="Bowman C.A."/>
            <person name="Russell D.A."/>
            <person name="Pope W.H."/>
            <person name="Jacobs-Sera D."/>
            <person name="Hendrix R.W."/>
            <person name="Hatfull G.F."/>
        </authorList>
    </citation>
    <scope>NUCLEOTIDE SEQUENCE [LARGE SCALE GENOMIC DNA]</scope>
    <source>
        <strain evidence="8 9">DSM 27710</strain>
    </source>
</reference>
<feature type="transmembrane region" description="Helical" evidence="7">
    <location>
        <begin position="111"/>
        <end position="131"/>
    </location>
</feature>
<keyword evidence="6 7" id="KW-0472">Membrane</keyword>
<dbReference type="PANTHER" id="PTHR33452">
    <property type="entry name" value="OXIDOREDUCTASE CATD-RELATED"/>
    <property type="match status" value="1"/>
</dbReference>
<dbReference type="KEGG" id="vin:AKJ08_2675"/>
<evidence type="ECO:0000256" key="7">
    <source>
        <dbReference type="SAM" id="Phobius"/>
    </source>
</evidence>
<name>A0A0K1PFI2_9BACT</name>
<evidence type="ECO:0000313" key="8">
    <source>
        <dbReference type="EMBL" id="AKU92288.1"/>
    </source>
</evidence>
<accession>A0A0K1PFI2</accession>
<dbReference type="PANTHER" id="PTHR33452:SF1">
    <property type="entry name" value="INNER MEMBRANE PROTEIN YPHA-RELATED"/>
    <property type="match status" value="1"/>
</dbReference>
<keyword evidence="5 7" id="KW-1133">Transmembrane helix</keyword>
<proteinExistence type="inferred from homology"/>
<protein>
    <submittedName>
        <fullName evidence="8">Putative integral membrane protein</fullName>
    </submittedName>
</protein>
<feature type="transmembrane region" description="Helical" evidence="7">
    <location>
        <begin position="12"/>
        <end position="34"/>
    </location>
</feature>
<feature type="transmembrane region" description="Helical" evidence="7">
    <location>
        <begin position="75"/>
        <end position="99"/>
    </location>
</feature>